<proteinExistence type="predicted"/>
<dbReference type="EMBL" id="SPLM01000109">
    <property type="protein sequence ID" value="TMW59827.1"/>
    <property type="molecule type" value="Genomic_DNA"/>
</dbReference>
<dbReference type="AlphaFoldDB" id="A0A8K1CAX6"/>
<dbReference type="OrthoDB" id="69983at2759"/>
<evidence type="ECO:0000313" key="2">
    <source>
        <dbReference type="Proteomes" id="UP000794436"/>
    </source>
</evidence>
<dbReference type="PANTHER" id="PTHR35796:SF3">
    <property type="entry name" value="BHLH DOMAIN-CONTAINING PROTEIN"/>
    <property type="match status" value="1"/>
</dbReference>
<dbReference type="PANTHER" id="PTHR35796">
    <property type="entry name" value="HYPOTHETICAL CYTOSOLIC PROTEIN"/>
    <property type="match status" value="1"/>
</dbReference>
<protein>
    <submittedName>
        <fullName evidence="1">Uncharacterized protein</fullName>
    </submittedName>
</protein>
<name>A0A8K1CAX6_PYTOL</name>
<organism evidence="1 2">
    <name type="scientific">Pythium oligandrum</name>
    <name type="common">Mycoparasitic fungus</name>
    <dbReference type="NCBI Taxonomy" id="41045"/>
    <lineage>
        <taxon>Eukaryota</taxon>
        <taxon>Sar</taxon>
        <taxon>Stramenopiles</taxon>
        <taxon>Oomycota</taxon>
        <taxon>Peronosporomycetes</taxon>
        <taxon>Pythiales</taxon>
        <taxon>Pythiaceae</taxon>
        <taxon>Pythium</taxon>
    </lineage>
</organism>
<accession>A0A8K1CAX6</accession>
<reference evidence="1" key="1">
    <citation type="submission" date="2019-03" db="EMBL/GenBank/DDBJ databases">
        <title>Long read genome sequence of the mycoparasitic Pythium oligandrum ATCC 38472 isolated from sugarbeet rhizosphere.</title>
        <authorList>
            <person name="Gaulin E."/>
        </authorList>
    </citation>
    <scope>NUCLEOTIDE SEQUENCE</scope>
    <source>
        <strain evidence="1">ATCC 38472_TT</strain>
    </source>
</reference>
<gene>
    <name evidence="1" type="ORF">Poli38472_004896</name>
</gene>
<keyword evidence="2" id="KW-1185">Reference proteome</keyword>
<sequence length="462" mass="51896">MSDDGCEMALHAAMSAFIDEFRLDDHEETETQLPDGGALLFPFVDDSNDVFSALEGDDCPDQLGSTVYTTAHEAEEPSQSHGAHTLTSLTSGAAGAMAKTAKDGKGRRWNTKREELLYLRATVDELEGKLTKLRAAEMKLESADTEPEELVDAVWEGVAKRQYEQRRRAESENAKIRVLLEEQLDVAKSLGRLLATKRSNIELLSSAAKAPKRHRRYRSTSPLGKATLIEDLLQTLGEMYEQVDELLKDPRFDPSTIPTITKHPLREVRLRSDLTRGTFVEIVEAKVLAIDFQTFGEVFWQNIDPTPKPHKHMYEETTHTSEHSFARSFEGVLTVQHATGEIRGHTIFRRFIEDTRIIITVCVLAEPEKLLGKKLEGILIRHQIWNVIQQLPGNRTCFQSYNACIPEVYEDGPDDRQKVGVVTNFILSTIDFHVGFTEQVLTNAMLKHAASSRPNSPEAIVS</sequence>
<dbReference type="Proteomes" id="UP000794436">
    <property type="component" value="Unassembled WGS sequence"/>
</dbReference>
<comment type="caution">
    <text evidence="1">The sequence shown here is derived from an EMBL/GenBank/DDBJ whole genome shotgun (WGS) entry which is preliminary data.</text>
</comment>
<evidence type="ECO:0000313" key="1">
    <source>
        <dbReference type="EMBL" id="TMW59827.1"/>
    </source>
</evidence>